<dbReference type="Proteomes" id="UP000886289">
    <property type="component" value="Unassembled WGS sequence"/>
</dbReference>
<organism evidence="3">
    <name type="scientific">Desulfofervidus auxilii</name>
    <dbReference type="NCBI Taxonomy" id="1621989"/>
    <lineage>
        <taxon>Bacteria</taxon>
        <taxon>Pseudomonadati</taxon>
        <taxon>Thermodesulfobacteriota</taxon>
        <taxon>Candidatus Desulfofervidia</taxon>
        <taxon>Candidatus Desulfofervidales</taxon>
        <taxon>Candidatus Desulfofervidaceae</taxon>
        <taxon>Candidatus Desulfofervidus</taxon>
    </lineage>
</organism>
<feature type="transmembrane region" description="Helical" evidence="2">
    <location>
        <begin position="27"/>
        <end position="49"/>
    </location>
</feature>
<comment type="caution">
    <text evidence="3">The sequence shown here is derived from an EMBL/GenBank/DDBJ whole genome shotgun (WGS) entry which is preliminary data.</text>
</comment>
<dbReference type="InterPro" id="IPR058806">
    <property type="entry name" value="MamI"/>
</dbReference>
<dbReference type="Pfam" id="PF26391">
    <property type="entry name" value="MamI"/>
    <property type="match status" value="1"/>
</dbReference>
<protein>
    <submittedName>
        <fullName evidence="3">Uncharacterized protein</fullName>
    </submittedName>
</protein>
<sequence length="92" mass="10084">MKILIGGLAALVLGVAGIIVFWKQFLIFLAGGIPLLLLLFGALASYLGIEELKDSLASQKETSMEIEDYKQEIEKLKAEIEELKKSKASESE</sequence>
<reference evidence="3" key="1">
    <citation type="journal article" date="2020" name="mSystems">
        <title>Genome- and Community-Level Interaction Insights into Carbon Utilization and Element Cycling Functions of Hydrothermarchaeota in Hydrothermal Sediment.</title>
        <authorList>
            <person name="Zhou Z."/>
            <person name="Liu Y."/>
            <person name="Xu W."/>
            <person name="Pan J."/>
            <person name="Luo Z.H."/>
            <person name="Li M."/>
        </authorList>
    </citation>
    <scope>NUCLEOTIDE SEQUENCE [LARGE SCALE GENOMIC DNA]</scope>
    <source>
        <strain evidence="3">HyVt-233</strain>
    </source>
</reference>
<evidence type="ECO:0000256" key="1">
    <source>
        <dbReference type="SAM" id="Coils"/>
    </source>
</evidence>
<accession>A0A7C0U1V2</accession>
<dbReference type="EMBL" id="DRBS01000076">
    <property type="protein sequence ID" value="HDD43623.1"/>
    <property type="molecule type" value="Genomic_DNA"/>
</dbReference>
<feature type="coiled-coil region" evidence="1">
    <location>
        <begin position="59"/>
        <end position="90"/>
    </location>
</feature>
<evidence type="ECO:0000313" key="3">
    <source>
        <dbReference type="EMBL" id="HDD43623.1"/>
    </source>
</evidence>
<dbReference type="AlphaFoldDB" id="A0A7C0U1V2"/>
<gene>
    <name evidence="3" type="ORF">ENG63_02000</name>
</gene>
<keyword evidence="2" id="KW-0812">Transmembrane</keyword>
<evidence type="ECO:0000256" key="2">
    <source>
        <dbReference type="SAM" id="Phobius"/>
    </source>
</evidence>
<keyword evidence="1" id="KW-0175">Coiled coil</keyword>
<proteinExistence type="predicted"/>
<keyword evidence="2" id="KW-0472">Membrane</keyword>
<name>A0A7C0U1V2_DESA2</name>
<keyword evidence="2" id="KW-1133">Transmembrane helix</keyword>